<dbReference type="EMBL" id="BAABAL010000016">
    <property type="protein sequence ID" value="GAA4013117.1"/>
    <property type="molecule type" value="Genomic_DNA"/>
</dbReference>
<evidence type="ECO:0000313" key="2">
    <source>
        <dbReference type="Proteomes" id="UP001501747"/>
    </source>
</evidence>
<proteinExistence type="predicted"/>
<dbReference type="Proteomes" id="UP001501747">
    <property type="component" value="Unassembled WGS sequence"/>
</dbReference>
<evidence type="ECO:0000313" key="1">
    <source>
        <dbReference type="EMBL" id="GAA4013117.1"/>
    </source>
</evidence>
<gene>
    <name evidence="1" type="ORF">GCM10022247_39690</name>
</gene>
<dbReference type="RefSeq" id="WP_344876893.1">
    <property type="nucleotide sequence ID" value="NZ_BAABAL010000016.1"/>
</dbReference>
<protein>
    <submittedName>
        <fullName evidence="1">Uncharacterized protein</fullName>
    </submittedName>
</protein>
<organism evidence="1 2">
    <name type="scientific">Allokutzneria multivorans</name>
    <dbReference type="NCBI Taxonomy" id="1142134"/>
    <lineage>
        <taxon>Bacteria</taxon>
        <taxon>Bacillati</taxon>
        <taxon>Actinomycetota</taxon>
        <taxon>Actinomycetes</taxon>
        <taxon>Pseudonocardiales</taxon>
        <taxon>Pseudonocardiaceae</taxon>
        <taxon>Allokutzneria</taxon>
    </lineage>
</organism>
<sequence length="96" mass="10178">MIVVTAIVQRKFSFAESLGEAEVLIDDALSGRFWDDLVTIYTSDRPCSDGCCPGHQMGLGTEASGKLAAAHLVRFGEGAEVLQSQNPTPLIGAPEI</sequence>
<keyword evidence="2" id="KW-1185">Reference proteome</keyword>
<name>A0ABP7SLF5_9PSEU</name>
<accession>A0ABP7SLF5</accession>
<comment type="caution">
    <text evidence="1">The sequence shown here is derived from an EMBL/GenBank/DDBJ whole genome shotgun (WGS) entry which is preliminary data.</text>
</comment>
<reference evidence="2" key="1">
    <citation type="journal article" date="2019" name="Int. J. Syst. Evol. Microbiol.">
        <title>The Global Catalogue of Microorganisms (GCM) 10K type strain sequencing project: providing services to taxonomists for standard genome sequencing and annotation.</title>
        <authorList>
            <consortium name="The Broad Institute Genomics Platform"/>
            <consortium name="The Broad Institute Genome Sequencing Center for Infectious Disease"/>
            <person name="Wu L."/>
            <person name="Ma J."/>
        </authorList>
    </citation>
    <scope>NUCLEOTIDE SEQUENCE [LARGE SCALE GENOMIC DNA]</scope>
    <source>
        <strain evidence="2">JCM 17342</strain>
    </source>
</reference>